<keyword evidence="4" id="KW-0696">RNA-directed RNA polymerase</keyword>
<dbReference type="InterPro" id="IPR001205">
    <property type="entry name" value="RNA-dir_pol_C"/>
</dbReference>
<dbReference type="InterPro" id="IPR004005">
    <property type="entry name" value="Calicivirus_coat"/>
</dbReference>
<evidence type="ECO:0000256" key="18">
    <source>
        <dbReference type="ARBA" id="ARBA00047631"/>
    </source>
</evidence>
<evidence type="ECO:0000256" key="2">
    <source>
        <dbReference type="ARBA" id="ARBA00004328"/>
    </source>
</evidence>
<feature type="region of interest" description="Disordered" evidence="19">
    <location>
        <begin position="46"/>
        <end position="99"/>
    </location>
</feature>
<dbReference type="Gene3D" id="1.20.960.20">
    <property type="match status" value="1"/>
</dbReference>
<keyword evidence="11" id="KW-0547">Nucleotide-binding</keyword>
<keyword evidence="9" id="KW-0808">Transferase</keyword>
<evidence type="ECO:0000259" key="21">
    <source>
        <dbReference type="PROSITE" id="PS51218"/>
    </source>
</evidence>
<evidence type="ECO:0000256" key="5">
    <source>
        <dbReference type="ARBA" id="ARBA00022520"/>
    </source>
</evidence>
<keyword evidence="13" id="KW-0788">Thiol protease</keyword>
<feature type="compositionally biased region" description="Polar residues" evidence="19">
    <location>
        <begin position="72"/>
        <end position="81"/>
    </location>
</feature>
<dbReference type="InterPro" id="IPR007094">
    <property type="entry name" value="RNA-dir_pol_PSvirus"/>
</dbReference>
<dbReference type="SUPFAM" id="SSF52540">
    <property type="entry name" value="P-loop containing nucleoside triphosphate hydrolases"/>
    <property type="match status" value="2"/>
</dbReference>
<dbReference type="InterPro" id="IPR029053">
    <property type="entry name" value="Viral_coat"/>
</dbReference>
<dbReference type="PRINTS" id="PR00918">
    <property type="entry name" value="CALICVIRUSNS"/>
</dbReference>
<dbReference type="SUPFAM" id="SSF56672">
    <property type="entry name" value="DNA/RNA polymerases"/>
    <property type="match status" value="1"/>
</dbReference>
<dbReference type="InterPro" id="IPR027417">
    <property type="entry name" value="P-loop_NTPase"/>
</dbReference>
<accession>A0A2P1GMI8</accession>
<dbReference type="GO" id="GO:0006351">
    <property type="term" value="P:DNA-templated transcription"/>
    <property type="evidence" value="ECO:0007669"/>
    <property type="project" value="InterPro"/>
</dbReference>
<dbReference type="SMART" id="SM00382">
    <property type="entry name" value="AAA"/>
    <property type="match status" value="2"/>
</dbReference>
<keyword evidence="7" id="KW-0167">Capsid protein</keyword>
<evidence type="ECO:0000256" key="14">
    <source>
        <dbReference type="ARBA" id="ARBA00022840"/>
    </source>
</evidence>
<dbReference type="InterPro" id="IPR014759">
    <property type="entry name" value="Helicase_SF3_ssRNA_vir"/>
</dbReference>
<dbReference type="Pfam" id="PF00680">
    <property type="entry name" value="RdRP_1"/>
    <property type="match status" value="1"/>
</dbReference>
<evidence type="ECO:0000256" key="7">
    <source>
        <dbReference type="ARBA" id="ARBA00022561"/>
    </source>
</evidence>
<dbReference type="EMBL" id="MG599963">
    <property type="protein sequence ID" value="AVM87200.1"/>
    <property type="molecule type" value="Genomic_RNA"/>
</dbReference>
<dbReference type="PROSITE" id="PS51218">
    <property type="entry name" value="SF3_HELICASE_2"/>
    <property type="match status" value="1"/>
</dbReference>
<keyword evidence="6" id="KW-0597">Phosphoprotein</keyword>
<feature type="domain" description="RdRp catalytic" evidence="20">
    <location>
        <begin position="1419"/>
        <end position="1537"/>
    </location>
</feature>
<keyword evidence="5" id="KW-0191">Covalent protein-RNA linkage</keyword>
<evidence type="ECO:0000256" key="15">
    <source>
        <dbReference type="ARBA" id="ARBA00022844"/>
    </source>
</evidence>
<evidence type="ECO:0000256" key="3">
    <source>
        <dbReference type="ARBA" id="ARBA00020107"/>
    </source>
</evidence>
<dbReference type="CDD" id="cd00009">
    <property type="entry name" value="AAA"/>
    <property type="match status" value="1"/>
</dbReference>
<dbReference type="SUPFAM" id="SSF88633">
    <property type="entry name" value="Positive stranded ssRNA viruses"/>
    <property type="match status" value="1"/>
</dbReference>
<evidence type="ECO:0000256" key="13">
    <source>
        <dbReference type="ARBA" id="ARBA00022807"/>
    </source>
</evidence>
<dbReference type="GO" id="GO:0003968">
    <property type="term" value="F:RNA-directed RNA polymerase activity"/>
    <property type="evidence" value="ECO:0007669"/>
    <property type="project" value="UniProtKB-KW"/>
</dbReference>
<dbReference type="Gene3D" id="2.60.120.20">
    <property type="match status" value="1"/>
</dbReference>
<dbReference type="GO" id="GO:0039694">
    <property type="term" value="P:viral RNA genome replication"/>
    <property type="evidence" value="ECO:0007669"/>
    <property type="project" value="InterPro"/>
</dbReference>
<keyword evidence="17" id="KW-1035">Host cytoplasm</keyword>
<name>A0A2P1GMI8_9CALI</name>
<reference evidence="22" key="1">
    <citation type="journal article" date="2018" name="Nature">
        <title>The evolutionary history of vertebrate RNA viruses.</title>
        <authorList>
            <person name="Shi M."/>
            <person name="Lin X.D."/>
            <person name="Chen X."/>
            <person name="Tian J.H."/>
            <person name="Chen L.J."/>
            <person name="Li K."/>
            <person name="Wang W."/>
            <person name="Eden J.S."/>
            <person name="Shen J.J."/>
            <person name="Liu L."/>
            <person name="Holmes E.C."/>
            <person name="Zhang Y.Z."/>
        </authorList>
    </citation>
    <scope>NUCLEOTIDE SEQUENCE</scope>
    <source>
        <strain evidence="22">DSYS9948</strain>
    </source>
</reference>
<protein>
    <recommendedName>
        <fullName evidence="3">Genome polyprotein</fullName>
    </recommendedName>
</protein>
<dbReference type="Pfam" id="PF00910">
    <property type="entry name" value="RNA_helicase"/>
    <property type="match status" value="1"/>
</dbReference>
<dbReference type="Gene3D" id="3.30.70.270">
    <property type="match status" value="1"/>
</dbReference>
<dbReference type="GO" id="GO:0008234">
    <property type="term" value="F:cysteine-type peptidase activity"/>
    <property type="evidence" value="ECO:0007669"/>
    <property type="project" value="UniProtKB-KW"/>
</dbReference>
<keyword evidence="8" id="KW-0645">Protease</keyword>
<dbReference type="GO" id="GO:0006508">
    <property type="term" value="P:proteolysis"/>
    <property type="evidence" value="ECO:0007669"/>
    <property type="project" value="UniProtKB-KW"/>
</dbReference>
<proteinExistence type="predicted"/>
<evidence type="ECO:0000313" key="22">
    <source>
        <dbReference type="EMBL" id="AVM87200.1"/>
    </source>
</evidence>
<evidence type="ECO:0000256" key="9">
    <source>
        <dbReference type="ARBA" id="ARBA00022679"/>
    </source>
</evidence>
<dbReference type="Pfam" id="PF00915">
    <property type="entry name" value="Calici_coat"/>
    <property type="match status" value="1"/>
</dbReference>
<dbReference type="GO" id="GO:0030430">
    <property type="term" value="C:host cell cytoplasm"/>
    <property type="evidence" value="ECO:0007669"/>
    <property type="project" value="UniProtKB-SubCell"/>
</dbReference>
<dbReference type="Gene3D" id="3.40.50.300">
    <property type="entry name" value="P-loop containing nucleotide triphosphate hydrolases"/>
    <property type="match status" value="1"/>
</dbReference>
<dbReference type="CDD" id="cd00205">
    <property type="entry name" value="rhv_like"/>
    <property type="match status" value="1"/>
</dbReference>
<sequence>MLGHTSKWTVVRCVAQLLELYKGPLLSHWKVIVDALKNLAALVSRNGGDSAEEPGEPAPPTKGAAGMDGSETPKSPSTLNIPVSDPPSVKPMPTFKTPTEKMRDHMAGVKEDLKVKLARWKADGERLLSKVPPGEREILTGLTTPVRLVVDTTDATLKNLSLQVLELAKEAGAKFEVVPPDQAELFISPLNFLDRDQAIKDVSLESAKKGTRAVWFFAGSHPKIDDVTHEPRVHLFGWKVVDAKIGVGKQNAAQTSAVVKYLNTGEGKCKCTDDTCVEWHAGTLQESIFGALKGAYDWGVETMVGWVGALLAGLVALASLFPENKFAKKAADRFLALASNAGKLHSAADDSLYAYDAVKQALTTTIAPVATLTLKDAHSFITDVKSLLQRRPHMLTHPAFPMESVNNLYDYASARVGKGKGLGAKCWLDLMNDCAMIRRAHKDRFNTETTRPMPVVLCLAGPPGVGKTTVVRMVAKEVNEIFGTVGYDAWQCGLDHQDQNAGRPVVTMEEFGAIDLAKDQAGLQRLADTNPFVTDNDLIQNKGRHEAPAVIIVTTNCQDIYADFAFPDALSRRVSHHVLVENDGLAAWKAANPNKVPTDEKYKEIYLANPSTYKKLPAGACDWKGSYVCGGVTGQVPLKTKSIAAIIKDVVAVVKRRWQTVLEDQSEMPGALVFHAKDVPVVVFRGPPGCGKTTLAEQIASFEVINDGWTKKDSFKIMVDHIMHLEDQTNAVPVLITTNVTPWAEELAKMDKEARLAFERRLRYYDFTFKKKNVFTRYTHADMEENGWSRIVDVVGPDGTHYTYTTLLEEVRGLTPVSKVASVDSAPTQTEAYPMAAETNMTVAQVGAAEDPMKVLLSFERHKVPGLKMLTSFASVLKQIQIQGKTKTNPNALVCSINDAKLSLKIPPCCVRFADATVNFWSFDGRLRCALVEETGAQSAGSGFSSKPQVDPFAFDTVVEDEYELPKAISGAILNVMTTVLGMVAMAMERKVTFHTPKEDDEKGPARRPLRNYHHTRDSDYQLSGKAWAEDLGREMDYSERVSFDSNNWIVPCFDAAGIAKGWAISTPKGLLANRHVIAGTTKIGHQKLGDVVVLNYGETDLCLIKSERNPYQQCKVPFSRPILGELLIQLKPSGMQRARVHSFVRVANPQGRMIEVCLVEGGVSEPGDCGLPWVRRVGQSVELVGLAAGTRGSRLMVVPLRNDPDEVRWHARNHNYTFLHETQYAGVVEDDKNMAPSDKVWQGGNEEEMVRHCSEVFFHPGKDNRVSPEAVKASRLYLSHLVPAEVRTKWSVLATVKSLDMFTAAGPSYGTIKQSVFNADGVPVQPYAATFWRGVNNPCEAKCRISLKDELRPESKRQEGMTRPIFCFDVHDTVRIKSNIGSGLQYLADRCGDHIWSVGISQQNGSWAQVCKRLSKWRFAMDADFGRWDSTNSHALLRQAAEVMSVLAPKEHEAEVCQDLQRMIVAQTQFGPTCTGLPSGLVCTAQMNCTSHLLTINDILMERGVAPIGSMGCPLDFVSYGDDIVLAMDDPKVAEWLVSGWAARGFKATNAAKTGPPSCTLLSQTTFIKRKFAMVEGEWRAPLDERSIWKGLCWMRGHVSYDHSLGVQTGELTGTRATGVFQAVMSEFWQHGKMVFEDAKKKIIGFAREKKLRLPVIIPPYDQFRPRDVLEEYNREIGHSSVKTLAVSWHTGGTGEVQPVSVAEAPGGENVGDVVGMPALATGLAHQTAGIETAIATSGGPNVQLDPAIRERFVMVPGGMVAVRTNTTRGSVVWRKKISPGVNMWTNLLSVMYNAWCGGFEIMVVVGANNFIGGKFLVAYFPPNVASGSYSVEQVTAFPHAILDIRLMDNVLLACSDIKYVLWHPTNAQPEDPIAIGGEVVIYLLTNIVTAGNSANVMTLDMSIFSRPMPDFDFNFLMPVNLGGSGGPNDVEMQNAARSLCTPATAGGRGWYVMDLLVSAQQASSVTGDLFASTVRMAGTSPYCIPYPAADGMLVEVVKVSTTDYKLICYDAEGIPWDIGSDKSSQSLPPTWMAYNSDKNHTTLTWYKADGSLDHATGRVTLASVGAQPHFVPNAASDIPANTKVAVTGTKDGEALTTKDSPTAKPSFTPNNGESLVLYVALRKTGQSGVVLSTQEMIRVFMNAPRVTSMCALFNMADATGATTVQVKLYPNGVLTTGSAAAAIYYTGPICFTYVGMVPVDYKLAPPAGGTNASVLDLVDRLDKWLGLQERLEGPASGSSQALLTQQLLSESLASTKRRPLKSKLEILDSDEESFESIQKL</sequence>
<dbReference type="InterPro" id="IPR043128">
    <property type="entry name" value="Rev_trsase/Diguanyl_cyclase"/>
</dbReference>
<dbReference type="GO" id="GO:0005524">
    <property type="term" value="F:ATP binding"/>
    <property type="evidence" value="ECO:0007669"/>
    <property type="project" value="UniProtKB-KW"/>
</dbReference>
<keyword evidence="15" id="KW-0946">Virion</keyword>
<dbReference type="InterPro" id="IPR000605">
    <property type="entry name" value="Helicase_SF3_ssDNA/RNA_vir"/>
</dbReference>
<dbReference type="GO" id="GO:0003723">
    <property type="term" value="F:RNA binding"/>
    <property type="evidence" value="ECO:0007669"/>
    <property type="project" value="InterPro"/>
</dbReference>
<evidence type="ECO:0000259" key="20">
    <source>
        <dbReference type="PROSITE" id="PS50507"/>
    </source>
</evidence>
<dbReference type="GO" id="GO:0019028">
    <property type="term" value="C:viral capsid"/>
    <property type="evidence" value="ECO:0007669"/>
    <property type="project" value="UniProtKB-KW"/>
</dbReference>
<keyword evidence="12" id="KW-0378">Hydrolase</keyword>
<keyword evidence="14" id="KW-0067">ATP-binding</keyword>
<evidence type="ECO:0000256" key="4">
    <source>
        <dbReference type="ARBA" id="ARBA00022484"/>
    </source>
</evidence>
<dbReference type="InterPro" id="IPR003593">
    <property type="entry name" value="AAA+_ATPase"/>
</dbReference>
<evidence type="ECO:0000256" key="1">
    <source>
        <dbReference type="ARBA" id="ARBA00004192"/>
    </source>
</evidence>
<evidence type="ECO:0000256" key="6">
    <source>
        <dbReference type="ARBA" id="ARBA00022553"/>
    </source>
</evidence>
<dbReference type="InterPro" id="IPR043502">
    <property type="entry name" value="DNA/RNA_pol_sf"/>
</dbReference>
<evidence type="ECO:0000256" key="11">
    <source>
        <dbReference type="ARBA" id="ARBA00022741"/>
    </source>
</evidence>
<keyword evidence="10" id="KW-0548">Nucleotidyltransferase</keyword>
<dbReference type="GO" id="GO:0003724">
    <property type="term" value="F:RNA helicase activity"/>
    <property type="evidence" value="ECO:0007669"/>
    <property type="project" value="InterPro"/>
</dbReference>
<dbReference type="InterPro" id="IPR033703">
    <property type="entry name" value="Rhv-like"/>
</dbReference>
<evidence type="ECO:0000256" key="8">
    <source>
        <dbReference type="ARBA" id="ARBA00022670"/>
    </source>
</evidence>
<evidence type="ECO:0000256" key="12">
    <source>
        <dbReference type="ARBA" id="ARBA00022801"/>
    </source>
</evidence>
<keyword evidence="16" id="KW-0693">Viral RNA replication</keyword>
<comment type="subcellular location">
    <subcellularLocation>
        <location evidence="1">Host cytoplasm</location>
    </subcellularLocation>
    <subcellularLocation>
        <location evidence="2">Virion</location>
    </subcellularLocation>
</comment>
<dbReference type="Gene3D" id="2.40.510.10">
    <property type="entry name" value="Positive stranded ssRNA viruses"/>
    <property type="match status" value="1"/>
</dbReference>
<evidence type="ECO:0000256" key="19">
    <source>
        <dbReference type="SAM" id="MobiDB-lite"/>
    </source>
</evidence>
<dbReference type="PROSITE" id="PS50507">
    <property type="entry name" value="RDRP_SSRNA_POS"/>
    <property type="match status" value="1"/>
</dbReference>
<evidence type="ECO:0000256" key="17">
    <source>
        <dbReference type="ARBA" id="ARBA00023200"/>
    </source>
</evidence>
<dbReference type="GO" id="GO:0017111">
    <property type="term" value="F:ribonucleoside triphosphate phosphatase activity"/>
    <property type="evidence" value="ECO:0007669"/>
    <property type="project" value="UniProtKB-EC"/>
</dbReference>
<evidence type="ECO:0000256" key="16">
    <source>
        <dbReference type="ARBA" id="ARBA00022953"/>
    </source>
</evidence>
<comment type="catalytic activity">
    <reaction evidence="18">
        <text>a ribonucleoside 5'-triphosphate + H2O = a ribonucleoside 5'-diphosphate + phosphate + H(+)</text>
        <dbReference type="Rhea" id="RHEA:23680"/>
        <dbReference type="ChEBI" id="CHEBI:15377"/>
        <dbReference type="ChEBI" id="CHEBI:15378"/>
        <dbReference type="ChEBI" id="CHEBI:43474"/>
        <dbReference type="ChEBI" id="CHEBI:57930"/>
        <dbReference type="ChEBI" id="CHEBI:61557"/>
        <dbReference type="EC" id="3.6.1.15"/>
    </reaction>
</comment>
<evidence type="ECO:0000256" key="10">
    <source>
        <dbReference type="ARBA" id="ARBA00022695"/>
    </source>
</evidence>
<dbReference type="InterPro" id="IPR004004">
    <property type="entry name" value="Helic/Pol/Pept_Calicivir-typ"/>
</dbReference>
<feature type="domain" description="SF3 helicase" evidence="21">
    <location>
        <begin position="434"/>
        <end position="595"/>
    </location>
</feature>
<organism evidence="22">
    <name type="scientific">Wuhan carp calicivirus 2</name>
    <dbReference type="NCBI Taxonomy" id="2116155"/>
    <lineage>
        <taxon>Viruses</taxon>
        <taxon>Riboviria</taxon>
        <taxon>Orthornavirae</taxon>
        <taxon>Pisuviricota</taxon>
        <taxon>Pisoniviricetes</taxon>
        <taxon>Picornavirales</taxon>
        <taxon>Caliciviridae</taxon>
    </lineage>
</organism>